<dbReference type="Pfam" id="PF03471">
    <property type="entry name" value="CorC_HlyC"/>
    <property type="match status" value="1"/>
</dbReference>
<feature type="compositionally biased region" description="Low complexity" evidence="4">
    <location>
        <begin position="115"/>
        <end position="135"/>
    </location>
</feature>
<feature type="region of interest" description="Disordered" evidence="4">
    <location>
        <begin position="103"/>
        <end position="136"/>
    </location>
</feature>
<keyword evidence="2 3" id="KW-0129">CBS domain</keyword>
<reference evidence="6 7" key="1">
    <citation type="submission" date="2024-09" db="EMBL/GenBank/DDBJ databases">
        <authorList>
            <person name="Sun Q."/>
            <person name="Mori K."/>
        </authorList>
    </citation>
    <scope>NUCLEOTIDE SEQUENCE [LARGE SCALE GENOMIC DNA]</scope>
    <source>
        <strain evidence="6 7">JCM 15389</strain>
    </source>
</reference>
<dbReference type="InterPro" id="IPR005170">
    <property type="entry name" value="Transptr-assoc_dom"/>
</dbReference>
<feature type="domain" description="CBS" evidence="5">
    <location>
        <begin position="48"/>
        <end position="112"/>
    </location>
</feature>
<dbReference type="InterPro" id="IPR016169">
    <property type="entry name" value="FAD-bd_PCMH_sub2"/>
</dbReference>
<dbReference type="Pfam" id="PF00571">
    <property type="entry name" value="CBS"/>
    <property type="match status" value="2"/>
</dbReference>
<evidence type="ECO:0000256" key="3">
    <source>
        <dbReference type="PROSITE-ProRule" id="PRU00703"/>
    </source>
</evidence>
<evidence type="ECO:0000256" key="2">
    <source>
        <dbReference type="ARBA" id="ARBA00023122"/>
    </source>
</evidence>
<dbReference type="PROSITE" id="PS51371">
    <property type="entry name" value="CBS"/>
    <property type="match status" value="2"/>
</dbReference>
<sequence length="298" mass="32478">MRLRLGRSARPDPPPERAGRPSPEGEEQAQRILAALEDLRHTPVREVMTPRVDVVGLPIPVTAEAVARALRQSGRSNFPVFDEDLDNLVGVLSVRDLFRAGWQLEPPGGTAEQNGPGPSGTAPGGRAPAGAAPSPLDISRRIRQPYLVPESRLVLDALADMRHHRRGFAVVVDEYGGVAGVLTVKDLLAALVGDLHDEFDRVEEPEIIRVDQTRWLVDGGLGVDELRDRLGVPVPDGEYVTLGGFLFDVTGHIPEEGERIEAAGFEFRVVEMDKRRIAKVVLRRLPPAPADAEEPQQA</sequence>
<gene>
    <name evidence="6" type="ORF">ACFFRE_07210</name>
</gene>
<feature type="compositionally biased region" description="Basic and acidic residues" evidence="4">
    <location>
        <begin position="9"/>
        <end position="19"/>
    </location>
</feature>
<dbReference type="Gene3D" id="3.30.465.10">
    <property type="match status" value="1"/>
</dbReference>
<dbReference type="InterPro" id="IPR036318">
    <property type="entry name" value="FAD-bd_PCMH-like_sf"/>
</dbReference>
<dbReference type="SMART" id="SM00116">
    <property type="entry name" value="CBS"/>
    <property type="match status" value="2"/>
</dbReference>
<dbReference type="Gene3D" id="3.10.580.10">
    <property type="entry name" value="CBS-domain"/>
    <property type="match status" value="1"/>
</dbReference>
<evidence type="ECO:0000259" key="5">
    <source>
        <dbReference type="PROSITE" id="PS51371"/>
    </source>
</evidence>
<organism evidence="6 7">
    <name type="scientific">Aciditerrimonas ferrireducens</name>
    <dbReference type="NCBI Taxonomy" id="667306"/>
    <lineage>
        <taxon>Bacteria</taxon>
        <taxon>Bacillati</taxon>
        <taxon>Actinomycetota</taxon>
        <taxon>Acidimicrobiia</taxon>
        <taxon>Acidimicrobiales</taxon>
        <taxon>Acidimicrobiaceae</taxon>
        <taxon>Aciditerrimonas</taxon>
    </lineage>
</organism>
<dbReference type="InterPro" id="IPR046342">
    <property type="entry name" value="CBS_dom_sf"/>
</dbReference>
<dbReference type="InterPro" id="IPR044751">
    <property type="entry name" value="Ion_transp-like_CBS"/>
</dbReference>
<dbReference type="CDD" id="cd04590">
    <property type="entry name" value="CBS_pair_CorC_HlyC_assoc"/>
    <property type="match status" value="1"/>
</dbReference>
<dbReference type="SUPFAM" id="SSF54631">
    <property type="entry name" value="CBS-domain pair"/>
    <property type="match status" value="1"/>
</dbReference>
<feature type="region of interest" description="Disordered" evidence="4">
    <location>
        <begin position="1"/>
        <end position="28"/>
    </location>
</feature>
<evidence type="ECO:0000313" key="7">
    <source>
        <dbReference type="Proteomes" id="UP001589788"/>
    </source>
</evidence>
<evidence type="ECO:0000313" key="6">
    <source>
        <dbReference type="EMBL" id="MFC0081935.1"/>
    </source>
</evidence>
<keyword evidence="7" id="KW-1185">Reference proteome</keyword>
<dbReference type="InterPro" id="IPR000644">
    <property type="entry name" value="CBS_dom"/>
</dbReference>
<dbReference type="RefSeq" id="WP_377789269.1">
    <property type="nucleotide sequence ID" value="NZ_JBHLYQ010000058.1"/>
</dbReference>
<dbReference type="Proteomes" id="UP001589788">
    <property type="component" value="Unassembled WGS sequence"/>
</dbReference>
<evidence type="ECO:0000256" key="4">
    <source>
        <dbReference type="SAM" id="MobiDB-lite"/>
    </source>
</evidence>
<keyword evidence="1" id="KW-0677">Repeat</keyword>
<dbReference type="PANTHER" id="PTHR22777:SF17">
    <property type="entry name" value="UPF0053 PROTEIN SLL0260"/>
    <property type="match status" value="1"/>
</dbReference>
<dbReference type="SMART" id="SM01091">
    <property type="entry name" value="CorC_HlyC"/>
    <property type="match status" value="1"/>
</dbReference>
<feature type="domain" description="CBS" evidence="5">
    <location>
        <begin position="141"/>
        <end position="198"/>
    </location>
</feature>
<evidence type="ECO:0000256" key="1">
    <source>
        <dbReference type="ARBA" id="ARBA00022737"/>
    </source>
</evidence>
<comment type="caution">
    <text evidence="6">The sequence shown here is derived from an EMBL/GenBank/DDBJ whole genome shotgun (WGS) entry which is preliminary data.</text>
</comment>
<protein>
    <submittedName>
        <fullName evidence="6">Hemolysin family protein</fullName>
    </submittedName>
</protein>
<dbReference type="EMBL" id="JBHLYQ010000058">
    <property type="protein sequence ID" value="MFC0081935.1"/>
    <property type="molecule type" value="Genomic_DNA"/>
</dbReference>
<proteinExistence type="predicted"/>
<dbReference type="PANTHER" id="PTHR22777">
    <property type="entry name" value="HEMOLYSIN-RELATED"/>
    <property type="match status" value="1"/>
</dbReference>
<dbReference type="SUPFAM" id="SSF56176">
    <property type="entry name" value="FAD-binding/transporter-associated domain-like"/>
    <property type="match status" value="1"/>
</dbReference>
<accession>A0ABV6C2L8</accession>
<name>A0ABV6C2L8_9ACTN</name>